<evidence type="ECO:0000259" key="3">
    <source>
        <dbReference type="Pfam" id="PF12804"/>
    </source>
</evidence>
<dbReference type="InterPro" id="IPR029044">
    <property type="entry name" value="Nucleotide-diphossugar_trans"/>
</dbReference>
<protein>
    <recommendedName>
        <fullName evidence="3">MobA-like NTP transferase domain-containing protein</fullName>
    </recommendedName>
</protein>
<keyword evidence="5" id="KW-1185">Reference proteome</keyword>
<dbReference type="GO" id="GO:0016779">
    <property type="term" value="F:nucleotidyltransferase activity"/>
    <property type="evidence" value="ECO:0007669"/>
    <property type="project" value="UniProtKB-KW"/>
</dbReference>
<proteinExistence type="predicted"/>
<dbReference type="Gene3D" id="3.90.550.10">
    <property type="entry name" value="Spore Coat Polysaccharide Biosynthesis Protein SpsA, Chain A"/>
    <property type="match status" value="1"/>
</dbReference>
<dbReference type="AlphaFoldDB" id="W4L9L1"/>
<dbReference type="InterPro" id="IPR025877">
    <property type="entry name" value="MobA-like_NTP_Trfase"/>
</dbReference>
<dbReference type="Proteomes" id="UP000019141">
    <property type="component" value="Unassembled WGS sequence"/>
</dbReference>
<dbReference type="Pfam" id="PF12804">
    <property type="entry name" value="NTP_transf_3"/>
    <property type="match status" value="1"/>
</dbReference>
<name>W4L9L1_ENTF1</name>
<evidence type="ECO:0000256" key="2">
    <source>
        <dbReference type="ARBA" id="ARBA00022695"/>
    </source>
</evidence>
<keyword evidence="1" id="KW-0808">Transferase</keyword>
<reference evidence="4 5" key="1">
    <citation type="journal article" date="2014" name="Nature">
        <title>An environmental bacterial taxon with a large and distinct metabolic repertoire.</title>
        <authorList>
            <person name="Wilson M.C."/>
            <person name="Mori T."/>
            <person name="Ruckert C."/>
            <person name="Uria A.R."/>
            <person name="Helf M.J."/>
            <person name="Takada K."/>
            <person name="Gernert C."/>
            <person name="Steffens U.A."/>
            <person name="Heycke N."/>
            <person name="Schmitt S."/>
            <person name="Rinke C."/>
            <person name="Helfrich E.J."/>
            <person name="Brachmann A.O."/>
            <person name="Gurgui C."/>
            <person name="Wakimoto T."/>
            <person name="Kracht M."/>
            <person name="Crusemann M."/>
            <person name="Hentschel U."/>
            <person name="Abe I."/>
            <person name="Matsunaga S."/>
            <person name="Kalinowski J."/>
            <person name="Takeyama H."/>
            <person name="Piel J."/>
        </authorList>
    </citation>
    <scope>NUCLEOTIDE SEQUENCE [LARGE SCALE GENOMIC DNA]</scope>
    <source>
        <strain evidence="5">TSY1</strain>
    </source>
</reference>
<dbReference type="InterPro" id="IPR050065">
    <property type="entry name" value="GlmU-like"/>
</dbReference>
<dbReference type="EMBL" id="AZHW01001076">
    <property type="protein sequence ID" value="ETW94365.1"/>
    <property type="molecule type" value="Genomic_DNA"/>
</dbReference>
<organism evidence="4 5">
    <name type="scientific">Entotheonella factor</name>
    <dbReference type="NCBI Taxonomy" id="1429438"/>
    <lineage>
        <taxon>Bacteria</taxon>
        <taxon>Pseudomonadati</taxon>
        <taxon>Nitrospinota/Tectimicrobiota group</taxon>
        <taxon>Candidatus Tectimicrobiota</taxon>
        <taxon>Candidatus Entotheonellia</taxon>
        <taxon>Candidatus Entotheonellales</taxon>
        <taxon>Candidatus Entotheonellaceae</taxon>
        <taxon>Candidatus Entotheonella</taxon>
    </lineage>
</organism>
<evidence type="ECO:0000313" key="4">
    <source>
        <dbReference type="EMBL" id="ETW94365.1"/>
    </source>
</evidence>
<dbReference type="PANTHER" id="PTHR43584">
    <property type="entry name" value="NUCLEOTIDYL TRANSFERASE"/>
    <property type="match status" value="1"/>
</dbReference>
<dbReference type="PANTHER" id="PTHR43584:SF8">
    <property type="entry name" value="N-ACETYLMURAMATE ALPHA-1-PHOSPHATE URIDYLYLTRANSFERASE"/>
    <property type="match status" value="1"/>
</dbReference>
<sequence length="245" mass="26233">MIKDSTPRTAVILAAGRGERLQGAVGGGSKPLTPLLGITLLERALLACQTAGVTNCYVVVGYQGERLASYIAGLAPRYRMRIHTVPNPHWKLGNGTSAASVASYLSTPFLLLMCDHVFDPTILTSLIAAGQNTEASLLAVDERIDQIFDLDDATKVQLDHGNISAIGKELKQYNAIDTGLFFCQHSLFQALACANTSGDASLSGGIRQLITAGTMQAMPIGDRFWMDIDTTACLIQAEHEILNQL</sequence>
<evidence type="ECO:0000256" key="1">
    <source>
        <dbReference type="ARBA" id="ARBA00022679"/>
    </source>
</evidence>
<dbReference type="HOGENOM" id="CLU_029499_5_0_7"/>
<keyword evidence="2" id="KW-0548">Nucleotidyltransferase</keyword>
<feature type="domain" description="MobA-like NTP transferase" evidence="3">
    <location>
        <begin position="10"/>
        <end position="141"/>
    </location>
</feature>
<dbReference type="SUPFAM" id="SSF53448">
    <property type="entry name" value="Nucleotide-diphospho-sugar transferases"/>
    <property type="match status" value="1"/>
</dbReference>
<comment type="caution">
    <text evidence="4">The sequence shown here is derived from an EMBL/GenBank/DDBJ whole genome shotgun (WGS) entry which is preliminary data.</text>
</comment>
<accession>W4L9L1</accession>
<evidence type="ECO:0000313" key="5">
    <source>
        <dbReference type="Proteomes" id="UP000019141"/>
    </source>
</evidence>
<gene>
    <name evidence="4" type="ORF">ETSY1_35180</name>
</gene>